<dbReference type="KEGG" id="dmr:Deima_0105"/>
<accession>E8U331</accession>
<dbReference type="GO" id="GO:0032259">
    <property type="term" value="P:methylation"/>
    <property type="evidence" value="ECO:0007669"/>
    <property type="project" value="UniProtKB-KW"/>
</dbReference>
<organism evidence="2 3">
    <name type="scientific">Deinococcus maricopensis (strain DSM 21211 / LMG 22137 / NRRL B-23946 / LB-34)</name>
    <dbReference type="NCBI Taxonomy" id="709986"/>
    <lineage>
        <taxon>Bacteria</taxon>
        <taxon>Thermotogati</taxon>
        <taxon>Deinococcota</taxon>
        <taxon>Deinococci</taxon>
        <taxon>Deinococcales</taxon>
        <taxon>Deinococcaceae</taxon>
        <taxon>Deinococcus</taxon>
    </lineage>
</organism>
<evidence type="ECO:0000313" key="2">
    <source>
        <dbReference type="EMBL" id="ADV65769.1"/>
    </source>
</evidence>
<dbReference type="RefSeq" id="WP_013555274.1">
    <property type="nucleotide sequence ID" value="NC_014958.1"/>
</dbReference>
<dbReference type="GO" id="GO:0008168">
    <property type="term" value="F:methyltransferase activity"/>
    <property type="evidence" value="ECO:0007669"/>
    <property type="project" value="UniProtKB-KW"/>
</dbReference>
<evidence type="ECO:0000313" key="3">
    <source>
        <dbReference type="Proteomes" id="UP000008635"/>
    </source>
</evidence>
<proteinExistence type="predicted"/>
<keyword evidence="3" id="KW-1185">Reference proteome</keyword>
<dbReference type="SUPFAM" id="SSF53335">
    <property type="entry name" value="S-adenosyl-L-methionine-dependent methyltransferases"/>
    <property type="match status" value="1"/>
</dbReference>
<keyword evidence="2" id="KW-0489">Methyltransferase</keyword>
<gene>
    <name evidence="2" type="ordered locus">Deima_0105</name>
</gene>
<sequence length="261" mass="29274">MAPEELERGLQAWREAVLNDPSARWDSPRDLSYWARVAERYEAARAPLPRTLRALRAYLRPDWTLLDAGAGTGRFTRPLADAVRHVTALDYSSAMLEVLGRNCPPNVTCHLGHFQDATVPPHDVVLCAWALYRSLDLRADVQALWRRTRQRLLILEDNGTAAPHVAWRRGPSRLPFARTDLIAGVLRACTPNVEVVQVQEERAQAFADPADLLAFARVPAEQREAFLSALSPYLTWTPQGLQYTYTSTVTLVTAQRTEPPA</sequence>
<dbReference type="Proteomes" id="UP000008635">
    <property type="component" value="Chromosome"/>
</dbReference>
<protein>
    <submittedName>
        <fullName evidence="2">Methyltransferase type 11</fullName>
    </submittedName>
</protein>
<dbReference type="Pfam" id="PF13649">
    <property type="entry name" value="Methyltransf_25"/>
    <property type="match status" value="1"/>
</dbReference>
<dbReference type="HOGENOM" id="CLU_1007903_0_0_0"/>
<dbReference type="Gene3D" id="3.40.50.150">
    <property type="entry name" value="Vaccinia Virus protein VP39"/>
    <property type="match status" value="1"/>
</dbReference>
<dbReference type="STRING" id="709986.Deima_0105"/>
<dbReference type="OrthoDB" id="9784101at2"/>
<keyword evidence="2" id="KW-0808">Transferase</keyword>
<reference evidence="2 3" key="1">
    <citation type="journal article" date="2011" name="Stand. Genomic Sci.">
        <title>Complete genome sequence of Deinococcus maricopensis type strain (LB-34).</title>
        <authorList>
            <person name="Pukall R."/>
            <person name="Zeytun A."/>
            <person name="Lucas S."/>
            <person name="Lapidus A."/>
            <person name="Hammon N."/>
            <person name="Deshpande S."/>
            <person name="Nolan M."/>
            <person name="Cheng J.F."/>
            <person name="Pitluck S."/>
            <person name="Liolios K."/>
            <person name="Pagani I."/>
            <person name="Mikhailova N."/>
            <person name="Ivanova N."/>
            <person name="Mavromatis K."/>
            <person name="Pati A."/>
            <person name="Tapia R."/>
            <person name="Han C."/>
            <person name="Goodwin L."/>
            <person name="Chen A."/>
            <person name="Palaniappan K."/>
            <person name="Land M."/>
            <person name="Hauser L."/>
            <person name="Chang Y.J."/>
            <person name="Jeffries C.D."/>
            <person name="Brambilla E.M."/>
            <person name="Rohde M."/>
            <person name="Goker M."/>
            <person name="Detter J.C."/>
            <person name="Woyke T."/>
            <person name="Bristow J."/>
            <person name="Eisen J.A."/>
            <person name="Markowitz V."/>
            <person name="Hugenholtz P."/>
            <person name="Kyrpides N.C."/>
            <person name="Klenk H.P."/>
        </authorList>
    </citation>
    <scope>NUCLEOTIDE SEQUENCE [LARGE SCALE GENOMIC DNA]</scope>
    <source>
        <strain evidence="3">DSM 21211 / LMG 22137 / NRRL B-23946 / LB-34</strain>
    </source>
</reference>
<dbReference type="EMBL" id="CP002454">
    <property type="protein sequence ID" value="ADV65769.1"/>
    <property type="molecule type" value="Genomic_DNA"/>
</dbReference>
<evidence type="ECO:0000259" key="1">
    <source>
        <dbReference type="Pfam" id="PF13649"/>
    </source>
</evidence>
<dbReference type="AlphaFoldDB" id="E8U331"/>
<dbReference type="InterPro" id="IPR029063">
    <property type="entry name" value="SAM-dependent_MTases_sf"/>
</dbReference>
<dbReference type="CDD" id="cd02440">
    <property type="entry name" value="AdoMet_MTases"/>
    <property type="match status" value="1"/>
</dbReference>
<reference evidence="3" key="2">
    <citation type="submission" date="2011-01" db="EMBL/GenBank/DDBJ databases">
        <title>The complete genome of Deinococcus maricopensis DSM 21211.</title>
        <authorList>
            <consortium name="US DOE Joint Genome Institute (JGI-PGF)"/>
            <person name="Lucas S."/>
            <person name="Copeland A."/>
            <person name="Lapidus A."/>
            <person name="Goodwin L."/>
            <person name="Pitluck S."/>
            <person name="Kyrpides N."/>
            <person name="Mavromatis K."/>
            <person name="Pagani I."/>
            <person name="Ivanova N."/>
            <person name="Ovchinnikova G."/>
            <person name="Zeytun A."/>
            <person name="Detter J.C."/>
            <person name="Han C."/>
            <person name="Land M."/>
            <person name="Hauser L."/>
            <person name="Markowitz V."/>
            <person name="Cheng J.-F."/>
            <person name="Hugenholtz P."/>
            <person name="Woyke T."/>
            <person name="Wu D."/>
            <person name="Pukall R."/>
            <person name="Gehrich-Schroeter G."/>
            <person name="Brambilla E."/>
            <person name="Klenk H.-P."/>
            <person name="Eisen J.A."/>
        </authorList>
    </citation>
    <scope>NUCLEOTIDE SEQUENCE [LARGE SCALE GENOMIC DNA]</scope>
    <source>
        <strain evidence="3">DSM 21211 / LMG 22137 / NRRL B-23946 / LB-34</strain>
    </source>
</reference>
<dbReference type="InterPro" id="IPR041698">
    <property type="entry name" value="Methyltransf_25"/>
</dbReference>
<name>E8U331_DEIML</name>
<dbReference type="eggNOG" id="COG2226">
    <property type="taxonomic scope" value="Bacteria"/>
</dbReference>
<feature type="domain" description="Methyltransferase" evidence="1">
    <location>
        <begin position="66"/>
        <end position="132"/>
    </location>
</feature>